<comment type="similarity">
    <text evidence="2">Belongs to the SusD family.</text>
</comment>
<feature type="domain" description="SusD-like N-terminal" evidence="7">
    <location>
        <begin position="27"/>
        <end position="226"/>
    </location>
</feature>
<evidence type="ECO:0000259" key="6">
    <source>
        <dbReference type="Pfam" id="PF07980"/>
    </source>
</evidence>
<dbReference type="Proteomes" id="UP000837803">
    <property type="component" value="Unassembled WGS sequence"/>
</dbReference>
<dbReference type="Pfam" id="PF07980">
    <property type="entry name" value="SusD_RagB"/>
    <property type="match status" value="1"/>
</dbReference>
<comment type="subcellular location">
    <subcellularLocation>
        <location evidence="1">Cell outer membrane</location>
    </subcellularLocation>
</comment>
<dbReference type="InterPro" id="IPR033985">
    <property type="entry name" value="SusD-like_N"/>
</dbReference>
<keyword evidence="4" id="KW-0472">Membrane</keyword>
<keyword evidence="3" id="KW-0732">Signal</keyword>
<evidence type="ECO:0000313" key="8">
    <source>
        <dbReference type="EMBL" id="CAH0999014.1"/>
    </source>
</evidence>
<evidence type="ECO:0000256" key="5">
    <source>
        <dbReference type="ARBA" id="ARBA00023237"/>
    </source>
</evidence>
<evidence type="ECO:0000256" key="2">
    <source>
        <dbReference type="ARBA" id="ARBA00006275"/>
    </source>
</evidence>
<keyword evidence="9" id="KW-1185">Reference proteome</keyword>
<dbReference type="InterPro" id="IPR012944">
    <property type="entry name" value="SusD_RagB_dom"/>
</dbReference>
<dbReference type="EMBL" id="CAKLPZ010000001">
    <property type="protein sequence ID" value="CAH0999014.1"/>
    <property type="molecule type" value="Genomic_DNA"/>
</dbReference>
<accession>A0ABN8F4N9</accession>
<evidence type="ECO:0000259" key="7">
    <source>
        <dbReference type="Pfam" id="PF14322"/>
    </source>
</evidence>
<comment type="caution">
    <text evidence="8">The sequence shown here is derived from an EMBL/GenBank/DDBJ whole genome shotgun (WGS) entry which is preliminary data.</text>
</comment>
<proteinExistence type="inferred from homology"/>
<keyword evidence="5" id="KW-0998">Cell outer membrane</keyword>
<evidence type="ECO:0008006" key="10">
    <source>
        <dbReference type="Google" id="ProtNLM"/>
    </source>
</evidence>
<evidence type="ECO:0000313" key="9">
    <source>
        <dbReference type="Proteomes" id="UP000837803"/>
    </source>
</evidence>
<evidence type="ECO:0000256" key="3">
    <source>
        <dbReference type="ARBA" id="ARBA00022729"/>
    </source>
</evidence>
<organism evidence="8 9">
    <name type="scientific">Neolewinella maritima</name>
    <dbReference type="NCBI Taxonomy" id="1383882"/>
    <lineage>
        <taxon>Bacteria</taxon>
        <taxon>Pseudomonadati</taxon>
        <taxon>Bacteroidota</taxon>
        <taxon>Saprospiria</taxon>
        <taxon>Saprospirales</taxon>
        <taxon>Lewinellaceae</taxon>
        <taxon>Neolewinella</taxon>
    </lineage>
</organism>
<reference evidence="8" key="1">
    <citation type="submission" date="2021-12" db="EMBL/GenBank/DDBJ databases">
        <authorList>
            <person name="Rodrigo-Torres L."/>
            <person name="Arahal R. D."/>
            <person name="Lucena T."/>
        </authorList>
    </citation>
    <scope>NUCLEOTIDE SEQUENCE</scope>
    <source>
        <strain evidence="8">CECT 8419</strain>
    </source>
</reference>
<evidence type="ECO:0000256" key="1">
    <source>
        <dbReference type="ARBA" id="ARBA00004442"/>
    </source>
</evidence>
<dbReference type="InterPro" id="IPR011990">
    <property type="entry name" value="TPR-like_helical_dom_sf"/>
</dbReference>
<dbReference type="Pfam" id="PF14322">
    <property type="entry name" value="SusD-like_3"/>
    <property type="match status" value="1"/>
</dbReference>
<protein>
    <recommendedName>
        <fullName evidence="10">RagB/SusD family nutrient uptake outer membrane protein</fullName>
    </recommendedName>
</protein>
<sequence length="575" mass="63437">MQLYKRLPLLFVGSLLVGGLLWTCSDDFLEVSPKGALAPSVLATEAGIEGVLLGAYAQLGGRGNYFGGSSNWANGSIQGGEANKGTDDGDFSDINELVRYQLQPTSRIPADRWNGLFEGVSRSNQVLELLSLSEDPLLTDADRTRIEGEARFLRAHYYFQLQISFGQAPFLTPGLTLDEIVQVVSGDVWSEIEADFMYAYNNLPETLPEDGRANKWAAGAYLGKTYMHQSKYEPAKTVLRDVVDNGQTTNGQKYGLLDSYANAFNGDFDNSLESVFAIQAAANSGTTNVANPDFVLNFIQGNKPGGCCGFFQPSYDLVNSFRTEDGLPLLDNSYNSASNKIADDLGIASSDPFTPDTGPIDPRLDHSVGRRGIPYLDWQIHPGKSFIRDQGYAGPYSPKKFVFRQSQESTIADGTSWTAGYTAINYNLIRFSDVLLLLAEAEIETGDLEAGRELINQVRARAKDDENFVMMDDGSPAANYSIELYEPFSDLDMARKAVRLERKLELSGEGHRFFDLRRWGIAEPELNRIIDNEKQYLPLAYAGAEFVTPQDLLYPIPQGQIDLQGPEILPQNPGY</sequence>
<dbReference type="RefSeq" id="WP_238749212.1">
    <property type="nucleotide sequence ID" value="NZ_CAKLPZ010000001.1"/>
</dbReference>
<dbReference type="Gene3D" id="1.25.40.390">
    <property type="match status" value="1"/>
</dbReference>
<dbReference type="SUPFAM" id="SSF48452">
    <property type="entry name" value="TPR-like"/>
    <property type="match status" value="1"/>
</dbReference>
<name>A0ABN8F4N9_9BACT</name>
<evidence type="ECO:0000256" key="4">
    <source>
        <dbReference type="ARBA" id="ARBA00023136"/>
    </source>
</evidence>
<gene>
    <name evidence="8" type="ORF">LEM8419_00307</name>
</gene>
<feature type="domain" description="RagB/SusD" evidence="6">
    <location>
        <begin position="273"/>
        <end position="575"/>
    </location>
</feature>